<feature type="compositionally biased region" description="Polar residues" evidence="3">
    <location>
        <begin position="716"/>
        <end position="725"/>
    </location>
</feature>
<keyword evidence="5" id="KW-0732">Signal</keyword>
<feature type="compositionally biased region" description="Polar residues" evidence="3">
    <location>
        <begin position="767"/>
        <end position="779"/>
    </location>
</feature>
<sequence length="1295" mass="142313">MATILIRSFALSLFLVCSFSKSIYHRSDVRNLVTCYSVLSERLGSVTLDLRKRNHDQCVWEINVESAISLSVYIRSLGRMASSKFVDVSLYNQHPATTNQIPLLVWKGKEEIDFAETFDTSQLWIVVHCSNAEAAEFNIVLDYVAHTVNNISTCTLNLDTHSISGRLNFKSSSLGSKARLKCHPGYIMINGNGDLECKVENGQLVWSGDNAICDSGCKHPRSVQHATYEIEYSKAYIDMPHGGKSSSVVKYSCSSLYQMIGEGVTRCQHDINGLPKWSHPPPLCLEQDCSSTYTLTSKAGTIFSPKSTGGGLKGGSLNCKWEILAHNSDISVKVMYSDLPLGDGVNLVVSDAESRPLLTLSGTTSGVRNVRSGSLKLTVMYIGPKEDVENHPGFLLEYLLVPQKARNRRAIEALAGPSSTDLSTVSTDVTTDDVSAGQESTFSTILQISAVPTQTTPVVSPSTSVVQSPMTTQANSPSTSTQQPFIAPLTTSTISPALQTSDTPSFQTDVLETTNKRTDIIQPTEYIPDITALVNNDSSSPLFLSSSTTVETNSTDNTILINTGAVILADINTTLATENSESSGDGWKIALGIIMSIIGICLIALGGYIFYRKRYPVRMIIGREFGKFSNPIYDRSRRPVSLVVEDADEYFARNTGAVTPDDLNPVNQNFHYVNQAFVNEEDDEEKDRKFIQKKQWMFSKQDETLSSRPLSEITLSSYSSEGNDNSDGKPPPKSDSTDSMDKEMERLLSKQQRTPRIKPKRKKLQARLSSSSIETLSDTASISESLDLQEGQLSSIDTASQDHEITSETYNQKLEESNDTAESNINKGSNYMRIVKLIFEQPSFEEVCAEARSRSRSLTFEPNLPEKRMRSYSVDPFKSARKSSFTGAPENVQTVLEDIHQVTVEMLGRSTTSISSIISESSIIDESMLEGLPETARERCLSMTSQNSNRHLVTDLDTDSIGGSSHKSDLNTNDSPLSESKQSVEDTLRLQITSENMNGSIVNDISRDEDFTEEDEDEEEDVAPCLTERTDYESADVQKMPSLDDMEVPETSKLVQIDEVDDEKYHLEKQYSIDLSISSRSSSLSVSSGQSVSTITDSESGDHMSYSFENTGLTGAIETERNESQQIVEETSSVLLPEREPVHVSFSELPPPLSPSPIPSTEDSVVFNRFLSSELAPEISAKIPSITRLEISESSSDTSDVERPRVTLSPTAVQMEQSLDSLSSSDDEDAAHKRAKLTVEDIADVLDVISDSESGTHEEIKVSKPTDANADIYADIVENDALILQSDASVDDIDV</sequence>
<dbReference type="VEuPathDB" id="VectorBase:BGLB036017"/>
<gene>
    <name evidence="7" type="primary">106052653</name>
    <name evidence="10 11 12" type="synonym">LOC106052653</name>
</gene>
<accession>A0A2C9LX39</accession>
<dbReference type="GeneID" id="106052653"/>
<comment type="caution">
    <text evidence="2">Lacks conserved residue(s) required for the propagation of feature annotation.</text>
</comment>
<evidence type="ECO:0000256" key="1">
    <source>
        <dbReference type="ARBA" id="ARBA00023157"/>
    </source>
</evidence>
<evidence type="ECO:0000256" key="5">
    <source>
        <dbReference type="SAM" id="SignalP"/>
    </source>
</evidence>
<dbReference type="KEGG" id="bgt:106052653"/>
<evidence type="ECO:0000256" key="4">
    <source>
        <dbReference type="SAM" id="Phobius"/>
    </source>
</evidence>
<feature type="domain" description="Sushi" evidence="6">
    <location>
        <begin position="215"/>
        <end position="286"/>
    </location>
</feature>
<evidence type="ECO:0000313" key="8">
    <source>
        <dbReference type="Proteomes" id="UP000076420"/>
    </source>
</evidence>
<dbReference type="InterPro" id="IPR035976">
    <property type="entry name" value="Sushi/SCR/CCP_sf"/>
</dbReference>
<name>A0A2C9LX39_BIOGL</name>
<evidence type="ECO:0000313" key="7">
    <source>
        <dbReference type="EnsemblMetazoa" id="BGLB036017-PB"/>
    </source>
</evidence>
<keyword evidence="9" id="KW-1185">Reference proteome</keyword>
<dbReference type="PROSITE" id="PS50923">
    <property type="entry name" value="SUSHI"/>
    <property type="match status" value="1"/>
</dbReference>
<feature type="transmembrane region" description="Helical" evidence="4">
    <location>
        <begin position="589"/>
        <end position="611"/>
    </location>
</feature>
<dbReference type="OrthoDB" id="6480633at2759"/>
<feature type="region of interest" description="Disordered" evidence="3">
    <location>
        <begin position="456"/>
        <end position="483"/>
    </location>
</feature>
<keyword evidence="1" id="KW-1015">Disulfide bond</keyword>
<feature type="compositionally biased region" description="Polar residues" evidence="3">
    <location>
        <begin position="961"/>
        <end position="981"/>
    </location>
</feature>
<dbReference type="EnsemblMetazoa" id="BGLB036017-RB">
    <property type="protein sequence ID" value="BGLB036017-PB"/>
    <property type="gene ID" value="BGLB036017"/>
</dbReference>
<reference evidence="7" key="1">
    <citation type="submission" date="2020-05" db="UniProtKB">
        <authorList>
            <consortium name="EnsemblMetazoa"/>
        </authorList>
    </citation>
    <scope>IDENTIFICATION</scope>
    <source>
        <strain evidence="7">BB02</strain>
    </source>
</reference>
<evidence type="ECO:0000256" key="2">
    <source>
        <dbReference type="PROSITE-ProRule" id="PRU00302"/>
    </source>
</evidence>
<dbReference type="VEuPathDB" id="VectorBase:BGLAX_029959"/>
<dbReference type="Proteomes" id="UP001165740">
    <property type="component" value="Chromosome 6"/>
</dbReference>
<feature type="chain" id="PRO_5014285147" evidence="5">
    <location>
        <begin position="21"/>
        <end position="1295"/>
    </location>
</feature>
<feature type="region of interest" description="Disordered" evidence="3">
    <location>
        <begin position="1191"/>
        <end position="1233"/>
    </location>
</feature>
<evidence type="ECO:0000313" key="10">
    <source>
        <dbReference type="RefSeq" id="XP_013063535.1"/>
    </source>
</evidence>
<keyword evidence="4" id="KW-0472">Membrane</keyword>
<keyword evidence="4" id="KW-0812">Transmembrane</keyword>
<feature type="region of interest" description="Disordered" evidence="3">
    <location>
        <begin position="944"/>
        <end position="983"/>
    </location>
</feature>
<organism evidence="7 8">
    <name type="scientific">Biomphalaria glabrata</name>
    <name type="common">Bloodfluke planorb</name>
    <name type="synonym">Freshwater snail</name>
    <dbReference type="NCBI Taxonomy" id="6526"/>
    <lineage>
        <taxon>Eukaryota</taxon>
        <taxon>Metazoa</taxon>
        <taxon>Spiralia</taxon>
        <taxon>Lophotrochozoa</taxon>
        <taxon>Mollusca</taxon>
        <taxon>Gastropoda</taxon>
        <taxon>Heterobranchia</taxon>
        <taxon>Euthyneura</taxon>
        <taxon>Panpulmonata</taxon>
        <taxon>Hygrophila</taxon>
        <taxon>Lymnaeoidea</taxon>
        <taxon>Planorbidae</taxon>
        <taxon>Biomphalaria</taxon>
    </lineage>
</organism>
<keyword evidence="2" id="KW-0768">Sushi</keyword>
<dbReference type="RefSeq" id="XP_013063536.1">
    <property type="nucleotide sequence ID" value="XM_013208082.2"/>
</dbReference>
<feature type="compositionally biased region" description="Basic and acidic residues" evidence="3">
    <location>
        <begin position="726"/>
        <end position="748"/>
    </location>
</feature>
<evidence type="ECO:0000256" key="3">
    <source>
        <dbReference type="SAM" id="MobiDB-lite"/>
    </source>
</evidence>
<dbReference type="InterPro" id="IPR000436">
    <property type="entry name" value="Sushi_SCR_CCP_dom"/>
</dbReference>
<protein>
    <submittedName>
        <fullName evidence="10 11">Uncharacterized protein LOC106052653</fullName>
    </submittedName>
</protein>
<dbReference type="EnsemblMetazoa" id="BGLB036017-RA">
    <property type="protein sequence ID" value="BGLB036017-PA"/>
    <property type="gene ID" value="BGLB036017"/>
</dbReference>
<feature type="compositionally biased region" description="Polar residues" evidence="3">
    <location>
        <begin position="474"/>
        <end position="483"/>
    </location>
</feature>
<feature type="compositionally biased region" description="Basic residues" evidence="3">
    <location>
        <begin position="753"/>
        <end position="765"/>
    </location>
</feature>
<dbReference type="Proteomes" id="UP000076420">
    <property type="component" value="Unassembled WGS sequence"/>
</dbReference>
<dbReference type="SUPFAM" id="SSF57535">
    <property type="entry name" value="Complement control module/SCR domain"/>
    <property type="match status" value="2"/>
</dbReference>
<proteinExistence type="predicted"/>
<reference evidence="10 11" key="2">
    <citation type="submission" date="2025-04" db="UniProtKB">
        <authorList>
            <consortium name="RefSeq"/>
        </authorList>
    </citation>
    <scope>IDENTIFICATION</scope>
</reference>
<dbReference type="CDD" id="cd00033">
    <property type="entry name" value="CCP"/>
    <property type="match status" value="2"/>
</dbReference>
<keyword evidence="4" id="KW-1133">Transmembrane helix</keyword>
<dbReference type="SMART" id="SM00032">
    <property type="entry name" value="CCP"/>
    <property type="match status" value="2"/>
</dbReference>
<dbReference type="RefSeq" id="XP_013063535.1">
    <property type="nucleotide sequence ID" value="XM_013208081.2"/>
</dbReference>
<evidence type="ECO:0000313" key="9">
    <source>
        <dbReference type="Proteomes" id="UP001165740"/>
    </source>
</evidence>
<feature type="compositionally biased region" description="Low complexity" evidence="3">
    <location>
        <begin position="456"/>
        <end position="473"/>
    </location>
</feature>
<dbReference type="Gene3D" id="2.10.70.10">
    <property type="entry name" value="Complement Module, domain 1"/>
    <property type="match status" value="2"/>
</dbReference>
<dbReference type="RefSeq" id="XP_055888960.1">
    <property type="nucleotide sequence ID" value="XM_056032985.1"/>
</dbReference>
<feature type="region of interest" description="Disordered" evidence="3">
    <location>
        <begin position="716"/>
        <end position="779"/>
    </location>
</feature>
<feature type="signal peptide" evidence="5">
    <location>
        <begin position="1"/>
        <end position="20"/>
    </location>
</feature>
<evidence type="ECO:0000259" key="6">
    <source>
        <dbReference type="PROSITE" id="PS50923"/>
    </source>
</evidence>
<feature type="compositionally biased region" description="Polar residues" evidence="3">
    <location>
        <begin position="1208"/>
        <end position="1217"/>
    </location>
</feature>
<evidence type="ECO:0000313" key="12">
    <source>
        <dbReference type="RefSeq" id="XP_055888960.1"/>
    </source>
</evidence>
<evidence type="ECO:0000313" key="11">
    <source>
        <dbReference type="RefSeq" id="XP_013063536.1"/>
    </source>
</evidence>